<keyword evidence="5 8" id="KW-0378">Hydrolase</keyword>
<evidence type="ECO:0000256" key="2">
    <source>
        <dbReference type="ARBA" id="ARBA00005533"/>
    </source>
</evidence>
<dbReference type="Pfam" id="PF08774">
    <property type="entry name" value="VRR_NUC"/>
    <property type="match status" value="1"/>
</dbReference>
<comment type="subcellular location">
    <subcellularLocation>
        <location evidence="8">Nucleus</location>
    </subcellularLocation>
</comment>
<dbReference type="GO" id="GO:0036297">
    <property type="term" value="P:interstrand cross-link repair"/>
    <property type="evidence" value="ECO:0007669"/>
    <property type="project" value="InterPro"/>
</dbReference>
<dbReference type="GO" id="GO:0070336">
    <property type="term" value="F:flap-structured DNA binding"/>
    <property type="evidence" value="ECO:0007669"/>
    <property type="project" value="TreeGrafter"/>
</dbReference>
<dbReference type="PROSITE" id="PS51257">
    <property type="entry name" value="PROKAR_LIPOPROTEIN"/>
    <property type="match status" value="1"/>
</dbReference>
<comment type="function">
    <text evidence="8">Nuclease required for the repair of DNA interstrand cross-links (ICL). Acts as a 5'-3' exonuclease that anchors at a cut end of DNA and cleaves DNA successively at every third nucleotide, allowing to excise an ICL from one strand through flanking incisions.</text>
</comment>
<keyword evidence="6 8" id="KW-0460">Magnesium</keyword>
<sequence>MFSSELRLGQLAAKRLVLDCALQMAQVTICGCELLIRKSTDNNRRRIFRVTQKYGSGAPDRYQKSAFCFMNIIAAFQRAAVGKKCPVCQNRFSHAIFQRHYEACEAEKAISEPGTSVQAVNVTLNHVNFSPAKAPSSCSNSNHGSVRSKRSSTRLSLLAEGDEPSTSEGVSRTIYEKRVRRTLHFSETIVDTNQQPLIDINDDFPEPETALGNHAEGTSQENLGLMQRTELESANQIIRMTPTSFIDNNVATESTNECKAQFPDTIHEGYCMAIDQLRKLNREQGWNSFRATQSASQAIDRLEDDDMASENIMLSEQSSSQFGECFALHYSLKFFWHIALRVLRGNMYDNTETYENDQDNSNTRLVSEFWGETNLRYLHSLVHCSTDAQQLFVRLLLRRREWYSTQNSITTKQLPGASPESIALLLEELKRANLLESNSSCLEKITLDKELHLLQTTELVKLCKEFKVFDKTSSRSIYIEKLKNAASQRCVYESKVEEVMLKRIRTLMGICYRLREDVANYFLALITLYSPTSMDTSVLMDRPDLQSVLQDLMFNLLQFKTNKHSYPAPVTTAHIIYDLYTTYDDLAKYVKAKALEQTMIRLTVKKNHDSVLKLGDEAKKQLLETIDYNSQNIYANIPVYLRKFTAAWVLARCCFHYVEAAQKLKQFDLAVEILNFLTTNEGVRLLCSNYRGKWYQRLVTNLDYHLKDKEKALEACVHGLQDQEVGPPMALWLQRRAEKMFSENNIEESIRIAEPCEPNQITISGNIFAKNFSSDRLNNFYIGDSMDRQSVTVEKVALEHFLNGRFNEGVHAEGAVWHTIFGLICYDVIFASDIPNTWLSEIQSNPVDLNYKDFYLRRQDAFENTFSKILSDRKWLNKRVKENYTRYYGCVNSEIDWNCFHDVDQILRFISCCKSTFLEALFRRMATDYYNTRSGFPDLTVWNANKKELAVCEVKGPGDTLSMKQCLWLDFFMKRGVEAYLCNVEAKKDRLLTQSQK</sequence>
<name>A0AAD4N8I1_9BILA</name>
<evidence type="ECO:0000259" key="10">
    <source>
        <dbReference type="SMART" id="SM00990"/>
    </source>
</evidence>
<evidence type="ECO:0000313" key="11">
    <source>
        <dbReference type="EMBL" id="KAI1720554.1"/>
    </source>
</evidence>
<evidence type="ECO:0000256" key="9">
    <source>
        <dbReference type="SAM" id="MobiDB-lite"/>
    </source>
</evidence>
<evidence type="ECO:0000256" key="1">
    <source>
        <dbReference type="ARBA" id="ARBA00000983"/>
    </source>
</evidence>
<dbReference type="InterPro" id="IPR049126">
    <property type="entry name" value="FAN1-like_TPR"/>
</dbReference>
<dbReference type="GO" id="GO:0004528">
    <property type="term" value="F:phosphodiesterase I activity"/>
    <property type="evidence" value="ECO:0007669"/>
    <property type="project" value="UniProtKB-EC"/>
</dbReference>
<organism evidence="11 12">
    <name type="scientific">Ditylenchus destructor</name>
    <dbReference type="NCBI Taxonomy" id="166010"/>
    <lineage>
        <taxon>Eukaryota</taxon>
        <taxon>Metazoa</taxon>
        <taxon>Ecdysozoa</taxon>
        <taxon>Nematoda</taxon>
        <taxon>Chromadorea</taxon>
        <taxon>Rhabditida</taxon>
        <taxon>Tylenchina</taxon>
        <taxon>Tylenchomorpha</taxon>
        <taxon>Sphaerularioidea</taxon>
        <taxon>Anguinidae</taxon>
        <taxon>Anguininae</taxon>
        <taxon>Ditylenchus</taxon>
    </lineage>
</organism>
<evidence type="ECO:0000256" key="7">
    <source>
        <dbReference type="ARBA" id="ARBA00023211"/>
    </source>
</evidence>
<protein>
    <recommendedName>
        <fullName evidence="8">Fanconi-associated nuclease</fullName>
        <ecNumber evidence="8">3.1.4.1</ecNumber>
    </recommendedName>
</protein>
<keyword evidence="12" id="KW-1185">Reference proteome</keyword>
<dbReference type="Pfam" id="PF21170">
    <property type="entry name" value="FAN1_TPR"/>
    <property type="match status" value="1"/>
</dbReference>
<dbReference type="InterPro" id="IPR011856">
    <property type="entry name" value="tRNA_endonuc-like_dom_sf"/>
</dbReference>
<dbReference type="Gene3D" id="3.40.1350.10">
    <property type="match status" value="1"/>
</dbReference>
<comment type="cofactor">
    <cofactor evidence="8">
        <name>Mg(2+)</name>
        <dbReference type="ChEBI" id="CHEBI:18420"/>
    </cofactor>
    <cofactor evidence="8">
        <name>Mn(2+)</name>
        <dbReference type="ChEBI" id="CHEBI:29035"/>
    </cofactor>
</comment>
<dbReference type="PANTHER" id="PTHR15749">
    <property type="entry name" value="FANCONI-ASSOCIATED NUCLEASE 1"/>
    <property type="match status" value="1"/>
</dbReference>
<dbReference type="GO" id="GO:0017108">
    <property type="term" value="F:5'-flap endonuclease activity"/>
    <property type="evidence" value="ECO:0007669"/>
    <property type="project" value="TreeGrafter"/>
</dbReference>
<proteinExistence type="inferred from homology"/>
<evidence type="ECO:0000313" key="12">
    <source>
        <dbReference type="Proteomes" id="UP001201812"/>
    </source>
</evidence>
<gene>
    <name evidence="11" type="ORF">DdX_04790</name>
</gene>
<dbReference type="GO" id="GO:0046872">
    <property type="term" value="F:metal ion binding"/>
    <property type="evidence" value="ECO:0007669"/>
    <property type="project" value="UniProtKB-KW"/>
</dbReference>
<dbReference type="AlphaFoldDB" id="A0AAD4N8I1"/>
<keyword evidence="3 8" id="KW-0540">Nuclease</keyword>
<keyword evidence="8" id="KW-0234">DNA repair</keyword>
<keyword evidence="7 8" id="KW-0464">Manganese</keyword>
<dbReference type="CDD" id="cd22326">
    <property type="entry name" value="FAN1-like"/>
    <property type="match status" value="1"/>
</dbReference>
<accession>A0AAD4N8I1</accession>
<dbReference type="InterPro" id="IPR033315">
    <property type="entry name" value="Fan1-like"/>
</dbReference>
<dbReference type="EC" id="3.1.4.1" evidence="8"/>
<comment type="catalytic activity">
    <reaction evidence="1 8">
        <text>Hydrolytically removes 5'-nucleotides successively from the 3'-hydroxy termini of 3'-hydroxy-terminated oligonucleotides.</text>
        <dbReference type="EC" id="3.1.4.1"/>
    </reaction>
</comment>
<dbReference type="GO" id="GO:0005634">
    <property type="term" value="C:nucleus"/>
    <property type="evidence" value="ECO:0007669"/>
    <property type="project" value="UniProtKB-SubCell"/>
</dbReference>
<dbReference type="GO" id="GO:0008409">
    <property type="term" value="F:5'-3' exonuclease activity"/>
    <property type="evidence" value="ECO:0007669"/>
    <property type="project" value="TreeGrafter"/>
</dbReference>
<keyword evidence="8" id="KW-0539">Nucleus</keyword>
<evidence type="ECO:0000256" key="5">
    <source>
        <dbReference type="ARBA" id="ARBA00022801"/>
    </source>
</evidence>
<keyword evidence="4 8" id="KW-0479">Metal-binding</keyword>
<evidence type="ECO:0000256" key="6">
    <source>
        <dbReference type="ARBA" id="ARBA00022842"/>
    </source>
</evidence>
<evidence type="ECO:0000256" key="4">
    <source>
        <dbReference type="ARBA" id="ARBA00022723"/>
    </source>
</evidence>
<evidence type="ECO:0000256" key="8">
    <source>
        <dbReference type="RuleBase" id="RU365033"/>
    </source>
</evidence>
<dbReference type="Proteomes" id="UP001201812">
    <property type="component" value="Unassembled WGS sequence"/>
</dbReference>
<feature type="region of interest" description="Disordered" evidence="9">
    <location>
        <begin position="132"/>
        <end position="169"/>
    </location>
</feature>
<dbReference type="InterPro" id="IPR049132">
    <property type="entry name" value="FAN1-like_euk"/>
</dbReference>
<dbReference type="SMART" id="SM00990">
    <property type="entry name" value="VRR_NUC"/>
    <property type="match status" value="1"/>
</dbReference>
<comment type="caution">
    <text evidence="11">The sequence shown here is derived from an EMBL/GenBank/DDBJ whole genome shotgun (WGS) entry which is preliminary data.</text>
</comment>
<dbReference type="EMBL" id="JAKKPZ010000005">
    <property type="protein sequence ID" value="KAI1720554.1"/>
    <property type="molecule type" value="Genomic_DNA"/>
</dbReference>
<dbReference type="InterPro" id="IPR014883">
    <property type="entry name" value="VRR_NUC"/>
</dbReference>
<comment type="similarity">
    <text evidence="2 8">Belongs to the FAN1 family.</text>
</comment>
<feature type="domain" description="VRR-NUC" evidence="10">
    <location>
        <begin position="885"/>
        <end position="986"/>
    </location>
</feature>
<dbReference type="PANTHER" id="PTHR15749:SF4">
    <property type="entry name" value="FANCONI-ASSOCIATED NUCLEASE 1"/>
    <property type="match status" value="1"/>
</dbReference>
<reference evidence="11" key="1">
    <citation type="submission" date="2022-01" db="EMBL/GenBank/DDBJ databases">
        <title>Genome Sequence Resource for Two Populations of Ditylenchus destructor, the Migratory Endoparasitic Phytonematode.</title>
        <authorList>
            <person name="Zhang H."/>
            <person name="Lin R."/>
            <person name="Xie B."/>
        </authorList>
    </citation>
    <scope>NUCLEOTIDE SEQUENCE</scope>
    <source>
        <strain evidence="11">BazhouSP</strain>
    </source>
</reference>
<keyword evidence="8" id="KW-0227">DNA damage</keyword>
<evidence type="ECO:0000256" key="3">
    <source>
        <dbReference type="ARBA" id="ARBA00022722"/>
    </source>
</evidence>